<reference evidence="2 3" key="1">
    <citation type="submission" date="2023-03" db="EMBL/GenBank/DDBJ databases">
        <title>Genome insight into feeding habits of ladybird beetles.</title>
        <authorList>
            <person name="Li H.-S."/>
            <person name="Huang Y.-H."/>
            <person name="Pang H."/>
        </authorList>
    </citation>
    <scope>NUCLEOTIDE SEQUENCE [LARGE SCALE GENOMIC DNA]</scope>
    <source>
        <strain evidence="2">SYSU_2023b</strain>
        <tissue evidence="2">Whole body</tissue>
    </source>
</reference>
<sequence length="294" mass="32940">MLLVSSDPIVASLRKPVKKNNIPLDSDVLYLLKCTTPNEQLSLSNLNLDKPNDDTSKPEFHQINLDHHIMIQGFLISNKRKANSSEDTDVEASANKNQKDQKDRASKKRQYNSSYLSLGFTSVIRGDLEKPMCFLCSKILASDSTRPAKLKWHQFVNLTTYKFPTDVKLLLGLGPKFSINPVPRWLPIKRLLSDVEYIIKLAPSSSHDVLRAKCTNNITNYAHQYSTNPLVYHLFETAAHFLKTHENIIITSADKGNVSICPTTVQTKDGTAAPGSLCLYNTDKRPNNAGSKQK</sequence>
<organism evidence="2 3">
    <name type="scientific">Henosepilachna vigintioctopunctata</name>
    <dbReference type="NCBI Taxonomy" id="420089"/>
    <lineage>
        <taxon>Eukaryota</taxon>
        <taxon>Metazoa</taxon>
        <taxon>Ecdysozoa</taxon>
        <taxon>Arthropoda</taxon>
        <taxon>Hexapoda</taxon>
        <taxon>Insecta</taxon>
        <taxon>Pterygota</taxon>
        <taxon>Neoptera</taxon>
        <taxon>Endopterygota</taxon>
        <taxon>Coleoptera</taxon>
        <taxon>Polyphaga</taxon>
        <taxon>Cucujiformia</taxon>
        <taxon>Coccinelloidea</taxon>
        <taxon>Coccinellidae</taxon>
        <taxon>Epilachninae</taxon>
        <taxon>Epilachnini</taxon>
        <taxon>Henosepilachna</taxon>
    </lineage>
</organism>
<proteinExistence type="predicted"/>
<evidence type="ECO:0000256" key="1">
    <source>
        <dbReference type="SAM" id="MobiDB-lite"/>
    </source>
</evidence>
<name>A0AAW1TXD8_9CUCU</name>
<dbReference type="AlphaFoldDB" id="A0AAW1TXD8"/>
<dbReference type="EMBL" id="JARQZJ010000017">
    <property type="protein sequence ID" value="KAK9873255.1"/>
    <property type="molecule type" value="Genomic_DNA"/>
</dbReference>
<accession>A0AAW1TXD8</accession>
<gene>
    <name evidence="2" type="ORF">WA026_021744</name>
</gene>
<dbReference type="Proteomes" id="UP001431783">
    <property type="component" value="Unassembled WGS sequence"/>
</dbReference>
<evidence type="ECO:0000313" key="3">
    <source>
        <dbReference type="Proteomes" id="UP001431783"/>
    </source>
</evidence>
<protein>
    <submittedName>
        <fullName evidence="2">Uncharacterized protein</fullName>
    </submittedName>
</protein>
<feature type="region of interest" description="Disordered" evidence="1">
    <location>
        <begin position="85"/>
        <end position="108"/>
    </location>
</feature>
<evidence type="ECO:0000313" key="2">
    <source>
        <dbReference type="EMBL" id="KAK9873255.1"/>
    </source>
</evidence>
<keyword evidence="3" id="KW-1185">Reference proteome</keyword>
<comment type="caution">
    <text evidence="2">The sequence shown here is derived from an EMBL/GenBank/DDBJ whole genome shotgun (WGS) entry which is preliminary data.</text>
</comment>